<evidence type="ECO:0000313" key="2">
    <source>
        <dbReference type="EMBL" id="GGB55427.1"/>
    </source>
</evidence>
<accession>A0ABQ1IYY8</accession>
<feature type="transmembrane region" description="Helical" evidence="1">
    <location>
        <begin position="23"/>
        <end position="41"/>
    </location>
</feature>
<comment type="caution">
    <text evidence="2">The sequence shown here is derived from an EMBL/GenBank/DDBJ whole genome shotgun (WGS) entry which is preliminary data.</text>
</comment>
<sequence>MLGSALAGLCAGAAALFRYDGGFFILVSHCVAILLLAQGQSISERINNALQKVFVYGAMSAVFFLPFAAVYLGVANFADFYHDIIHYPLRYYSDMRSLPFPGFKILSTNPEQLAVYFPVFVVAIALVDMARSRPWKNSEALDQKQFPVLVLMLTMTVILYYKGMVRVSTSHMFMSIIPATVLFGILVERAVVKGAGKATVAVFLIVGAIPALGLGRELVMDLVHPDRTFIGWVVGAPEEPGDCSTFQASAAVRLNADYIRTGRYIRAHSRESEKIFVGLNRHDKIFINPMILYHAADRLPGTHWHHFDPGLQTRADIQRQVIADLRRNRVRWVVRDSSFDDVAEPNASARSSGVGILDDFLAEQYRPVASSGKVQIWLAKGAIAPPLGEQRQCMATA</sequence>
<organism evidence="2 3">
    <name type="scientific">Blastomonas aquatica</name>
    <dbReference type="NCBI Taxonomy" id="1510276"/>
    <lineage>
        <taxon>Bacteria</taxon>
        <taxon>Pseudomonadati</taxon>
        <taxon>Pseudomonadota</taxon>
        <taxon>Alphaproteobacteria</taxon>
        <taxon>Sphingomonadales</taxon>
        <taxon>Sphingomonadaceae</taxon>
        <taxon>Blastomonas</taxon>
    </lineage>
</organism>
<keyword evidence="1" id="KW-1133">Transmembrane helix</keyword>
<keyword evidence="1" id="KW-0812">Transmembrane</keyword>
<dbReference type="EMBL" id="BMGD01000001">
    <property type="protein sequence ID" value="GGB55427.1"/>
    <property type="molecule type" value="Genomic_DNA"/>
</dbReference>
<gene>
    <name evidence="2" type="ORF">GCM10010833_07690</name>
</gene>
<evidence type="ECO:0000256" key="1">
    <source>
        <dbReference type="SAM" id="Phobius"/>
    </source>
</evidence>
<feature type="transmembrane region" description="Helical" evidence="1">
    <location>
        <begin position="198"/>
        <end position="215"/>
    </location>
</feature>
<feature type="transmembrane region" description="Helical" evidence="1">
    <location>
        <begin position="146"/>
        <end position="163"/>
    </location>
</feature>
<feature type="transmembrane region" description="Helical" evidence="1">
    <location>
        <begin position="113"/>
        <end position="130"/>
    </location>
</feature>
<evidence type="ECO:0008006" key="4">
    <source>
        <dbReference type="Google" id="ProtNLM"/>
    </source>
</evidence>
<keyword evidence="1" id="KW-0472">Membrane</keyword>
<dbReference type="Proteomes" id="UP000614261">
    <property type="component" value="Unassembled WGS sequence"/>
</dbReference>
<name>A0ABQ1IYY8_9SPHN</name>
<feature type="transmembrane region" description="Helical" evidence="1">
    <location>
        <begin position="53"/>
        <end position="74"/>
    </location>
</feature>
<proteinExistence type="predicted"/>
<evidence type="ECO:0000313" key="3">
    <source>
        <dbReference type="Proteomes" id="UP000614261"/>
    </source>
</evidence>
<keyword evidence="3" id="KW-1185">Reference proteome</keyword>
<protein>
    <recommendedName>
        <fullName evidence="4">Glycosyltransferase RgtA/B/C/D-like domain-containing protein</fullName>
    </recommendedName>
</protein>
<reference evidence="3" key="1">
    <citation type="journal article" date="2019" name="Int. J. Syst. Evol. Microbiol.">
        <title>The Global Catalogue of Microorganisms (GCM) 10K type strain sequencing project: providing services to taxonomists for standard genome sequencing and annotation.</title>
        <authorList>
            <consortium name="The Broad Institute Genomics Platform"/>
            <consortium name="The Broad Institute Genome Sequencing Center for Infectious Disease"/>
            <person name="Wu L."/>
            <person name="Ma J."/>
        </authorList>
    </citation>
    <scope>NUCLEOTIDE SEQUENCE [LARGE SCALE GENOMIC DNA]</scope>
    <source>
        <strain evidence="3">CGMCC 1.12851</strain>
    </source>
</reference>
<feature type="transmembrane region" description="Helical" evidence="1">
    <location>
        <begin position="169"/>
        <end position="186"/>
    </location>
</feature>